<keyword evidence="2 5" id="KW-0812">Transmembrane</keyword>
<proteinExistence type="predicted"/>
<evidence type="ECO:0000256" key="2">
    <source>
        <dbReference type="ARBA" id="ARBA00022692"/>
    </source>
</evidence>
<feature type="transmembrane region" description="Helical" evidence="5">
    <location>
        <begin position="340"/>
        <end position="361"/>
    </location>
</feature>
<feature type="transmembrane region" description="Helical" evidence="5">
    <location>
        <begin position="398"/>
        <end position="420"/>
    </location>
</feature>
<feature type="domain" description="G-protein coupled receptors family 2 profile 2" evidence="6">
    <location>
        <begin position="233"/>
        <end position="499"/>
    </location>
</feature>
<dbReference type="PRINTS" id="PR00249">
    <property type="entry name" value="GPCRSECRETIN"/>
</dbReference>
<dbReference type="InterPro" id="IPR000832">
    <property type="entry name" value="GPCR_2_secretin-like"/>
</dbReference>
<evidence type="ECO:0000259" key="6">
    <source>
        <dbReference type="PROSITE" id="PS50261"/>
    </source>
</evidence>
<keyword evidence="8" id="KW-1185">Reference proteome</keyword>
<reference evidence="7 8" key="1">
    <citation type="submission" date="2017-12" db="EMBL/GenBank/DDBJ databases">
        <title>Integrating genomic resources of turbot (Scophthalmus maximus) in depth evaluation of genetic and physical mapping variation across individuals.</title>
        <authorList>
            <person name="Martinez P."/>
        </authorList>
    </citation>
    <scope>NUCLEOTIDE SEQUENCE [LARGE SCALE GENOMIC DNA]</scope>
</reference>
<dbReference type="Gene3D" id="2.60.220.50">
    <property type="match status" value="1"/>
</dbReference>
<dbReference type="GO" id="GO:0007166">
    <property type="term" value="P:cell surface receptor signaling pathway"/>
    <property type="evidence" value="ECO:0007669"/>
    <property type="project" value="InterPro"/>
</dbReference>
<dbReference type="Pfam" id="PF00002">
    <property type="entry name" value="7tm_2"/>
    <property type="match status" value="1"/>
</dbReference>
<dbReference type="SMART" id="SM00303">
    <property type="entry name" value="GPS"/>
    <property type="match status" value="1"/>
</dbReference>
<feature type="transmembrane region" description="Helical" evidence="5">
    <location>
        <begin position="306"/>
        <end position="328"/>
    </location>
</feature>
<dbReference type="PROSITE" id="PS50261">
    <property type="entry name" value="G_PROTEIN_RECEP_F2_4"/>
    <property type="match status" value="1"/>
</dbReference>
<comment type="subcellular location">
    <subcellularLocation>
        <location evidence="1">Membrane</location>
        <topology evidence="1">Multi-pass membrane protein</topology>
    </subcellularLocation>
</comment>
<dbReference type="GO" id="GO:0005886">
    <property type="term" value="C:plasma membrane"/>
    <property type="evidence" value="ECO:0007669"/>
    <property type="project" value="TreeGrafter"/>
</dbReference>
<feature type="transmembrane region" description="Helical" evidence="5">
    <location>
        <begin position="449"/>
        <end position="469"/>
    </location>
</feature>
<evidence type="ECO:0000256" key="1">
    <source>
        <dbReference type="ARBA" id="ARBA00004141"/>
    </source>
</evidence>
<feature type="transmembrane region" description="Helical" evidence="5">
    <location>
        <begin position="269"/>
        <end position="286"/>
    </location>
</feature>
<organism evidence="7 8">
    <name type="scientific">Scophthalmus maximus</name>
    <name type="common">Turbot</name>
    <name type="synonym">Psetta maxima</name>
    <dbReference type="NCBI Taxonomy" id="52904"/>
    <lineage>
        <taxon>Eukaryota</taxon>
        <taxon>Metazoa</taxon>
        <taxon>Chordata</taxon>
        <taxon>Craniata</taxon>
        <taxon>Vertebrata</taxon>
        <taxon>Euteleostomi</taxon>
        <taxon>Actinopterygii</taxon>
        <taxon>Neopterygii</taxon>
        <taxon>Teleostei</taxon>
        <taxon>Neoteleostei</taxon>
        <taxon>Acanthomorphata</taxon>
        <taxon>Carangaria</taxon>
        <taxon>Pleuronectiformes</taxon>
        <taxon>Pleuronectoidei</taxon>
        <taxon>Scophthalmidae</taxon>
        <taxon>Scophthalmus</taxon>
    </lineage>
</organism>
<evidence type="ECO:0000313" key="7">
    <source>
        <dbReference type="EMBL" id="AWP02012.1"/>
    </source>
</evidence>
<keyword evidence="7" id="KW-0675">Receptor</keyword>
<evidence type="ECO:0000313" key="8">
    <source>
        <dbReference type="Proteomes" id="UP000246464"/>
    </source>
</evidence>
<keyword evidence="3 5" id="KW-1133">Transmembrane helix</keyword>
<dbReference type="GO" id="GO:0004930">
    <property type="term" value="F:G protein-coupled receptor activity"/>
    <property type="evidence" value="ECO:0007669"/>
    <property type="project" value="InterPro"/>
</dbReference>
<dbReference type="InterPro" id="IPR000203">
    <property type="entry name" value="GPS"/>
</dbReference>
<dbReference type="Proteomes" id="UP000246464">
    <property type="component" value="Chromosome 5"/>
</dbReference>
<dbReference type="AlphaFoldDB" id="A0A2U9BEB0"/>
<dbReference type="Gene3D" id="1.20.1070.10">
    <property type="entry name" value="Rhodopsin 7-helix transmembrane proteins"/>
    <property type="match status" value="1"/>
</dbReference>
<name>A0A2U9BEB0_SCOMX</name>
<dbReference type="EMBL" id="CP026247">
    <property type="protein sequence ID" value="AWP02012.1"/>
    <property type="molecule type" value="Genomic_DNA"/>
</dbReference>
<dbReference type="InterPro" id="IPR017981">
    <property type="entry name" value="GPCR_2-like_7TM"/>
</dbReference>
<dbReference type="Pfam" id="PF01825">
    <property type="entry name" value="GPS"/>
    <property type="match status" value="1"/>
</dbReference>
<dbReference type="InterPro" id="IPR046338">
    <property type="entry name" value="GAIN_dom_sf"/>
</dbReference>
<sequence>MNITITNGTLLESLTSDVKCEVGGRPCVFQCTFNGMWWFNGSSVCLPAEVTGSLPMVVYIIQPYSNCTLNLCAPSIILPQIQSLDSNCSLQRQMMELLCIRDTCPQLFSSDHQMKKAFMKVEKRIILNIMQTSQSETGGCTNYDLGGLSLNVIKISEVGLNSSRTSWIPVEAPQPHWLQCHYFDEHDSRWKTDGCQTFNDNQSDVMCSCNHATPFAILLIRPDQIDEVHWKILSHISYIGCGLSAFFTALSIVMYVFRRNHKMDYSLSIHVSLSGALFLLNSTFLLTEWGATMEPDWVCIFLAAFMHYSLLCCFTWMAIEALHLYLLLIKVFNTHYKQYLLKLSLLGWGIPGVFVSVAAAVKDVRQFYGVTQMSMANTNQTNAICWITDDAFFYTSNLVYFTLVFIFNSGILLAVALSICRTQHAFRAKSRLGAEGDLDSLGASCRSGLTVLGLTCLMGTTWGLAFLGSGYVNYSILYLFCILNSTQGFFVFLWVCQSAKMQRKQDMEDRMTSSPMKTSEVKSD</sequence>
<evidence type="ECO:0000256" key="5">
    <source>
        <dbReference type="SAM" id="Phobius"/>
    </source>
</evidence>
<feature type="transmembrane region" description="Helical" evidence="5">
    <location>
        <begin position="236"/>
        <end position="257"/>
    </location>
</feature>
<evidence type="ECO:0000256" key="4">
    <source>
        <dbReference type="ARBA" id="ARBA00023136"/>
    </source>
</evidence>
<dbReference type="PANTHER" id="PTHR12011:SF454">
    <property type="entry name" value="ADHESION G-PROTEIN COUPLED RECEPTOR G5-LIKE"/>
    <property type="match status" value="1"/>
</dbReference>
<keyword evidence="4 5" id="KW-0472">Membrane</keyword>
<protein>
    <submittedName>
        <fullName evidence="7">Putative G-protein coupled receptor 64-like</fullName>
    </submittedName>
</protein>
<gene>
    <name evidence="7" type="ORF">SMAX5B_022738</name>
</gene>
<accession>A0A2U9BEB0</accession>
<dbReference type="GO" id="GO:0007189">
    <property type="term" value="P:adenylate cyclase-activating G protein-coupled receptor signaling pathway"/>
    <property type="evidence" value="ECO:0007669"/>
    <property type="project" value="TreeGrafter"/>
</dbReference>
<feature type="transmembrane region" description="Helical" evidence="5">
    <location>
        <begin position="475"/>
        <end position="495"/>
    </location>
</feature>
<dbReference type="STRING" id="52904.ENSSMAP00000020773"/>
<dbReference type="PANTHER" id="PTHR12011">
    <property type="entry name" value="ADHESION G-PROTEIN COUPLED RECEPTOR"/>
    <property type="match status" value="1"/>
</dbReference>
<evidence type="ECO:0000256" key="3">
    <source>
        <dbReference type="ARBA" id="ARBA00022989"/>
    </source>
</evidence>